<reference evidence="2 3" key="1">
    <citation type="submission" date="2015-09" db="EMBL/GenBank/DDBJ databases">
        <title>Draft genome of a European isolate of the apple canker pathogen Neonectria ditissima.</title>
        <authorList>
            <person name="Gomez-Cortecero A."/>
            <person name="Harrison R.J."/>
            <person name="Armitage A.D."/>
        </authorList>
    </citation>
    <scope>NUCLEOTIDE SEQUENCE [LARGE SCALE GENOMIC DNA]</scope>
    <source>
        <strain evidence="2 3">R09/05</strain>
    </source>
</reference>
<dbReference type="Gene3D" id="3.10.450.50">
    <property type="match status" value="1"/>
</dbReference>
<comment type="caution">
    <text evidence="2">The sequence shown here is derived from an EMBL/GenBank/DDBJ whole genome shotgun (WGS) entry which is preliminary data.</text>
</comment>
<dbReference type="Proteomes" id="UP000050424">
    <property type="component" value="Unassembled WGS sequence"/>
</dbReference>
<keyword evidence="3" id="KW-1185">Reference proteome</keyword>
<feature type="compositionally biased region" description="Basic and acidic residues" evidence="1">
    <location>
        <begin position="338"/>
        <end position="351"/>
    </location>
</feature>
<feature type="compositionally biased region" description="Polar residues" evidence="1">
    <location>
        <begin position="576"/>
        <end position="588"/>
    </location>
</feature>
<dbReference type="STRING" id="78410.A0A0P7BEC4"/>
<dbReference type="EMBL" id="LKCW01000026">
    <property type="protein sequence ID" value="KPM43882.1"/>
    <property type="molecule type" value="Genomic_DNA"/>
</dbReference>
<organism evidence="2 3">
    <name type="scientific">Neonectria ditissima</name>
    <dbReference type="NCBI Taxonomy" id="78410"/>
    <lineage>
        <taxon>Eukaryota</taxon>
        <taxon>Fungi</taxon>
        <taxon>Dikarya</taxon>
        <taxon>Ascomycota</taxon>
        <taxon>Pezizomycotina</taxon>
        <taxon>Sordariomycetes</taxon>
        <taxon>Hypocreomycetidae</taxon>
        <taxon>Hypocreales</taxon>
        <taxon>Nectriaceae</taxon>
        <taxon>Neonectria</taxon>
    </lineage>
</organism>
<feature type="region of interest" description="Disordered" evidence="1">
    <location>
        <begin position="468"/>
        <end position="500"/>
    </location>
</feature>
<dbReference type="InterPro" id="IPR032710">
    <property type="entry name" value="NTF2-like_dom_sf"/>
</dbReference>
<feature type="region of interest" description="Disordered" evidence="1">
    <location>
        <begin position="204"/>
        <end position="259"/>
    </location>
</feature>
<gene>
    <name evidence="2" type="ORF">AK830_g2700</name>
</gene>
<accession>A0A0P7BEC4</accession>
<dbReference type="AlphaFoldDB" id="A0A0P7BEC4"/>
<sequence>MAATYKQFLAAPNSSLLADTASLHYVTTITTFSGPTQIIKHLNGLQKQITKQKEDILNVVDGQNAIVVEVDTGLAFQTGGGPYLPGVDDNFLTSRVAYVPITHFVSFDEAGKICQIRLQWDQGSLLKQVEIIGKSGRNWPITDSREQITYIQACLKSSGTMAVAPLTHNETLNRNRGNSNNAFRDPHASLQLFGPREEIEAPHTTAVVSPYGGNRPQQRSFTDILGDEPPEAGSPSAHRHRSMSPSKGGQGKNFKPSRIFDGQQNFDEVEPPKSNLNNFIRPNPAKFSHFDFADGTDPQDAPLPGQSFEERPKSKHDSQWSFGDFTTPQKQKPQKNVRSQDVRHWDTDKDTIAATPHQAPKPRRDADTHFELQDDGETVPQPPRPGAKPPGYTHNEGLGLYKNQLFDKEDPGSGPNQALGNITNLKDRGKTFDHQFNMTDDSPAQDQRAQNVPAGRKKAAQMMEANWSTYEQSPAPKKENRSTEGPSDNGIHIAGDGMGGRKGTNRDWLYNETTEAAQAIPSRKAPAGPAAAAVHNKSGIHIAGDGMGGKRGADRHYLECEEDEEDVPKAVPGRRQGTSAPGTQNQSARIHISGDGMGGKRGADRHYLELENDEDEASKAVPSRKPGASTAAFENKSDQIHISGDGMGGKRGTDRHYLELEDDEDEVSKSVPSRKQGANAAAASENKTDRIHIAGDGMGGKKGTNRDWLYGNLNENENTQPAPTRKQNTNTSTGNPIAGRNGFWDF</sequence>
<evidence type="ECO:0000313" key="2">
    <source>
        <dbReference type="EMBL" id="KPM43882.1"/>
    </source>
</evidence>
<name>A0A0P7BEC4_9HYPO</name>
<evidence type="ECO:0000313" key="3">
    <source>
        <dbReference type="Proteomes" id="UP000050424"/>
    </source>
</evidence>
<feature type="compositionally biased region" description="Polar residues" evidence="1">
    <location>
        <begin position="713"/>
        <end position="735"/>
    </location>
</feature>
<dbReference type="OrthoDB" id="1162399at2759"/>
<feature type="region of interest" description="Disordered" evidence="1">
    <location>
        <begin position="287"/>
        <end position="398"/>
    </location>
</feature>
<feature type="compositionally biased region" description="Basic and acidic residues" evidence="1">
    <location>
        <begin position="362"/>
        <end position="372"/>
    </location>
</feature>
<feature type="compositionally biased region" description="Basic and acidic residues" evidence="1">
    <location>
        <begin position="308"/>
        <end position="318"/>
    </location>
</feature>
<evidence type="ECO:0000256" key="1">
    <source>
        <dbReference type="SAM" id="MobiDB-lite"/>
    </source>
</evidence>
<feature type="region of interest" description="Disordered" evidence="1">
    <location>
        <begin position="561"/>
        <end position="746"/>
    </location>
</feature>
<protein>
    <recommendedName>
        <fullName evidence="4">NTF2 domain-containing protein</fullName>
    </recommendedName>
</protein>
<feature type="compositionally biased region" description="Polar residues" evidence="1">
    <location>
        <begin position="319"/>
        <end position="337"/>
    </location>
</feature>
<proteinExistence type="predicted"/>
<dbReference type="SUPFAM" id="SSF54427">
    <property type="entry name" value="NTF2-like"/>
    <property type="match status" value="1"/>
</dbReference>
<evidence type="ECO:0008006" key="4">
    <source>
        <dbReference type="Google" id="ProtNLM"/>
    </source>
</evidence>